<dbReference type="SMART" id="SM00421">
    <property type="entry name" value="HTH_LUXR"/>
    <property type="match status" value="1"/>
</dbReference>
<feature type="domain" description="Response regulatory" evidence="7">
    <location>
        <begin position="7"/>
        <end position="123"/>
    </location>
</feature>
<reference evidence="8 9" key="1">
    <citation type="submission" date="2020-02" db="EMBL/GenBank/DDBJ databases">
        <title>Draft genome sequence of Limisphaera ngatamarikiensis NGM72.4T, a thermophilic Verrucomicrobia grouped in subdivision 3.</title>
        <authorList>
            <person name="Carere C.R."/>
            <person name="Steen J."/>
            <person name="Hugenholtz P."/>
            <person name="Stott M.B."/>
        </authorList>
    </citation>
    <scope>NUCLEOTIDE SEQUENCE [LARGE SCALE GENOMIC DNA]</scope>
    <source>
        <strain evidence="8 9">NGM72.4</strain>
    </source>
</reference>
<dbReference type="InterPro" id="IPR011006">
    <property type="entry name" value="CheY-like_superfamily"/>
</dbReference>
<dbReference type="AlphaFoldDB" id="A0A6M1RUA0"/>
<dbReference type="GO" id="GO:0003677">
    <property type="term" value="F:DNA binding"/>
    <property type="evidence" value="ECO:0007669"/>
    <property type="project" value="UniProtKB-KW"/>
</dbReference>
<dbReference type="Gene3D" id="3.40.50.2300">
    <property type="match status" value="1"/>
</dbReference>
<dbReference type="InterPro" id="IPR000792">
    <property type="entry name" value="Tscrpt_reg_LuxR_C"/>
</dbReference>
<dbReference type="PROSITE" id="PS00622">
    <property type="entry name" value="HTH_LUXR_1"/>
    <property type="match status" value="1"/>
</dbReference>
<feature type="modified residue" description="4-aspartylphosphate" evidence="5">
    <location>
        <position position="58"/>
    </location>
</feature>
<evidence type="ECO:0000313" key="9">
    <source>
        <dbReference type="Proteomes" id="UP000477311"/>
    </source>
</evidence>
<organism evidence="8 9">
    <name type="scientific">Limisphaera ngatamarikiensis</name>
    <dbReference type="NCBI Taxonomy" id="1324935"/>
    <lineage>
        <taxon>Bacteria</taxon>
        <taxon>Pseudomonadati</taxon>
        <taxon>Verrucomicrobiota</taxon>
        <taxon>Verrucomicrobiia</taxon>
        <taxon>Limisphaerales</taxon>
        <taxon>Limisphaeraceae</taxon>
        <taxon>Limisphaera</taxon>
    </lineage>
</organism>
<keyword evidence="3" id="KW-0238">DNA-binding</keyword>
<dbReference type="SUPFAM" id="SSF52172">
    <property type="entry name" value="CheY-like"/>
    <property type="match status" value="1"/>
</dbReference>
<dbReference type="PRINTS" id="PR00038">
    <property type="entry name" value="HTHLUXR"/>
</dbReference>
<feature type="domain" description="HTH luxR-type" evidence="6">
    <location>
        <begin position="148"/>
        <end position="213"/>
    </location>
</feature>
<evidence type="ECO:0000256" key="1">
    <source>
        <dbReference type="ARBA" id="ARBA00022553"/>
    </source>
</evidence>
<dbReference type="InterPro" id="IPR058245">
    <property type="entry name" value="NreC/VraR/RcsB-like_REC"/>
</dbReference>
<dbReference type="Pfam" id="PF00072">
    <property type="entry name" value="Response_reg"/>
    <property type="match status" value="1"/>
</dbReference>
<evidence type="ECO:0000259" key="7">
    <source>
        <dbReference type="PROSITE" id="PS50110"/>
    </source>
</evidence>
<keyword evidence="1 5" id="KW-0597">Phosphoprotein</keyword>
<dbReference type="InterPro" id="IPR001789">
    <property type="entry name" value="Sig_transdc_resp-reg_receiver"/>
</dbReference>
<dbReference type="SMART" id="SM00448">
    <property type="entry name" value="REC"/>
    <property type="match status" value="1"/>
</dbReference>
<protein>
    <submittedName>
        <fullName evidence="8">Response regulator transcription factor</fullName>
    </submittedName>
</protein>
<proteinExistence type="predicted"/>
<dbReference type="Pfam" id="PF00196">
    <property type="entry name" value="GerE"/>
    <property type="match status" value="1"/>
</dbReference>
<keyword evidence="4" id="KW-0804">Transcription</keyword>
<sequence>MTPKPIRVLVVDDHPVVRRGIRAWLRRNPQIEVVGEAADGLEALDLCRSLQPDVVLTDLDMPRMDGLAFTEAVRRELPNIRVLILSMHANTEYILRILQAGAHGYVSKEADPGMIIQAVEAVARGESFFSADVARAVLNQLVLNEQSPSPQTPELTPRERQVLVGIAEGLTNKEIAERLGVSVRTVETHREHIMQKLGIHTVAGLTRYAMARGLVPPDRPATP</sequence>
<accession>A0A6M1RUA0</accession>
<dbReference type="InterPro" id="IPR039420">
    <property type="entry name" value="WalR-like"/>
</dbReference>
<dbReference type="PANTHER" id="PTHR43214">
    <property type="entry name" value="TWO-COMPONENT RESPONSE REGULATOR"/>
    <property type="match status" value="1"/>
</dbReference>
<evidence type="ECO:0000313" key="8">
    <source>
        <dbReference type="EMBL" id="NGO38332.1"/>
    </source>
</evidence>
<dbReference type="CDD" id="cd06170">
    <property type="entry name" value="LuxR_C_like"/>
    <property type="match status" value="1"/>
</dbReference>
<evidence type="ECO:0000256" key="4">
    <source>
        <dbReference type="ARBA" id="ARBA00023163"/>
    </source>
</evidence>
<dbReference type="EMBL" id="JAAKYA010000014">
    <property type="protein sequence ID" value="NGO38332.1"/>
    <property type="molecule type" value="Genomic_DNA"/>
</dbReference>
<keyword evidence="2" id="KW-0805">Transcription regulation</keyword>
<evidence type="ECO:0000256" key="5">
    <source>
        <dbReference type="PROSITE-ProRule" id="PRU00169"/>
    </source>
</evidence>
<dbReference type="RefSeq" id="WP_165105741.1">
    <property type="nucleotide sequence ID" value="NZ_JAAKYA010000014.1"/>
</dbReference>
<dbReference type="PROSITE" id="PS50110">
    <property type="entry name" value="RESPONSE_REGULATORY"/>
    <property type="match status" value="1"/>
</dbReference>
<name>A0A6M1RUA0_9BACT</name>
<dbReference type="InterPro" id="IPR016032">
    <property type="entry name" value="Sig_transdc_resp-reg_C-effctor"/>
</dbReference>
<dbReference type="CDD" id="cd17535">
    <property type="entry name" value="REC_NarL-like"/>
    <property type="match status" value="1"/>
</dbReference>
<dbReference type="GO" id="GO:0000160">
    <property type="term" value="P:phosphorelay signal transduction system"/>
    <property type="evidence" value="ECO:0007669"/>
    <property type="project" value="InterPro"/>
</dbReference>
<dbReference type="PROSITE" id="PS50043">
    <property type="entry name" value="HTH_LUXR_2"/>
    <property type="match status" value="1"/>
</dbReference>
<dbReference type="SUPFAM" id="SSF46894">
    <property type="entry name" value="C-terminal effector domain of the bipartite response regulators"/>
    <property type="match status" value="1"/>
</dbReference>
<evidence type="ECO:0000256" key="3">
    <source>
        <dbReference type="ARBA" id="ARBA00023125"/>
    </source>
</evidence>
<gene>
    <name evidence="8" type="ORF">G4L39_02830</name>
</gene>
<dbReference type="Proteomes" id="UP000477311">
    <property type="component" value="Unassembled WGS sequence"/>
</dbReference>
<dbReference type="GO" id="GO:0006355">
    <property type="term" value="P:regulation of DNA-templated transcription"/>
    <property type="evidence" value="ECO:0007669"/>
    <property type="project" value="InterPro"/>
</dbReference>
<evidence type="ECO:0000259" key="6">
    <source>
        <dbReference type="PROSITE" id="PS50043"/>
    </source>
</evidence>
<dbReference type="PANTHER" id="PTHR43214:SF41">
    <property type="entry name" value="NITRATE_NITRITE RESPONSE REGULATOR PROTEIN NARP"/>
    <property type="match status" value="1"/>
</dbReference>
<evidence type="ECO:0000256" key="2">
    <source>
        <dbReference type="ARBA" id="ARBA00023015"/>
    </source>
</evidence>
<comment type="caution">
    <text evidence="8">The sequence shown here is derived from an EMBL/GenBank/DDBJ whole genome shotgun (WGS) entry which is preliminary data.</text>
</comment>
<keyword evidence="9" id="KW-1185">Reference proteome</keyword>